<feature type="compositionally biased region" description="Low complexity" evidence="6">
    <location>
        <begin position="507"/>
        <end position="528"/>
    </location>
</feature>
<dbReference type="GO" id="GO:0000423">
    <property type="term" value="P:mitophagy"/>
    <property type="evidence" value="ECO:0007669"/>
    <property type="project" value="TreeGrafter"/>
</dbReference>
<dbReference type="PROSITE" id="PS51745">
    <property type="entry name" value="PB1"/>
    <property type="match status" value="1"/>
</dbReference>
<keyword evidence="2 4" id="KW-0863">Zinc-finger</keyword>
<organism evidence="10">
    <name type="scientific">Thrips palmi</name>
    <name type="common">Melon thrips</name>
    <dbReference type="NCBI Taxonomy" id="161013"/>
    <lineage>
        <taxon>Eukaryota</taxon>
        <taxon>Metazoa</taxon>
        <taxon>Ecdysozoa</taxon>
        <taxon>Arthropoda</taxon>
        <taxon>Hexapoda</taxon>
        <taxon>Insecta</taxon>
        <taxon>Pterygota</taxon>
        <taxon>Neoptera</taxon>
        <taxon>Paraneoptera</taxon>
        <taxon>Thysanoptera</taxon>
        <taxon>Terebrantia</taxon>
        <taxon>Thripoidea</taxon>
        <taxon>Thripidae</taxon>
        <taxon>Thrips</taxon>
    </lineage>
</organism>
<dbReference type="SUPFAM" id="SSF57850">
    <property type="entry name" value="RING/U-box"/>
    <property type="match status" value="1"/>
</dbReference>
<dbReference type="SMART" id="SM00291">
    <property type="entry name" value="ZnF_ZZ"/>
    <property type="match status" value="1"/>
</dbReference>
<dbReference type="OrthoDB" id="441278at2759"/>
<dbReference type="PANTHER" id="PTHR15090:SF0">
    <property type="entry name" value="SEQUESTOSOME-1"/>
    <property type="match status" value="1"/>
</dbReference>
<dbReference type="PROSITE" id="PS01357">
    <property type="entry name" value="ZF_ZZ_1"/>
    <property type="match status" value="1"/>
</dbReference>
<dbReference type="InterPro" id="IPR000270">
    <property type="entry name" value="PB1_dom"/>
</dbReference>
<dbReference type="GO" id="GO:0044753">
    <property type="term" value="C:amphisome"/>
    <property type="evidence" value="ECO:0007669"/>
    <property type="project" value="TreeGrafter"/>
</dbReference>
<dbReference type="GeneID" id="117644572"/>
<proteinExistence type="predicted"/>
<evidence type="ECO:0000259" key="8">
    <source>
        <dbReference type="PROSITE" id="PS51745"/>
    </source>
</evidence>
<dbReference type="InterPro" id="IPR053793">
    <property type="entry name" value="PB1-like"/>
</dbReference>
<evidence type="ECO:0000313" key="10">
    <source>
        <dbReference type="RefSeq" id="XP_034240029.1"/>
    </source>
</evidence>
<dbReference type="PROSITE" id="PS50135">
    <property type="entry name" value="ZF_ZZ_2"/>
    <property type="match status" value="1"/>
</dbReference>
<dbReference type="CTD" id="35246"/>
<evidence type="ECO:0000313" key="9">
    <source>
        <dbReference type="Proteomes" id="UP000515158"/>
    </source>
</evidence>
<name>A0A6P8ZM58_THRPL</name>
<dbReference type="Proteomes" id="UP000515158">
    <property type="component" value="Unplaced"/>
</dbReference>
<dbReference type="GO" id="GO:0035973">
    <property type="term" value="P:aggrephagy"/>
    <property type="evidence" value="ECO:0007669"/>
    <property type="project" value="TreeGrafter"/>
</dbReference>
<feature type="domain" description="ZZ-type" evidence="7">
    <location>
        <begin position="170"/>
        <end position="220"/>
    </location>
</feature>
<feature type="coiled-coil region" evidence="5">
    <location>
        <begin position="232"/>
        <end position="259"/>
    </location>
</feature>
<dbReference type="SUPFAM" id="SSF54277">
    <property type="entry name" value="CAD &amp; PB1 domains"/>
    <property type="match status" value="1"/>
</dbReference>
<feature type="region of interest" description="Disordered" evidence="6">
    <location>
        <begin position="386"/>
        <end position="528"/>
    </location>
</feature>
<feature type="region of interest" description="Disordered" evidence="6">
    <location>
        <begin position="275"/>
        <end position="325"/>
    </location>
</feature>
<dbReference type="AlphaFoldDB" id="A0A6P8ZM58"/>
<dbReference type="GO" id="GO:0007032">
    <property type="term" value="P:endosome organization"/>
    <property type="evidence" value="ECO:0007669"/>
    <property type="project" value="TreeGrafter"/>
</dbReference>
<protein>
    <submittedName>
        <fullName evidence="10">Protein ref(2)P isoform X1</fullName>
    </submittedName>
</protein>
<dbReference type="FunFam" id="3.10.20.90:FF:000320">
    <property type="entry name" value="Predicted protein"/>
    <property type="match status" value="1"/>
</dbReference>
<dbReference type="InterPro" id="IPR043145">
    <property type="entry name" value="Znf_ZZ_sf"/>
</dbReference>
<gene>
    <name evidence="10" type="primary">LOC117644572</name>
</gene>
<accession>A0A6P8ZM58</accession>
<evidence type="ECO:0000256" key="6">
    <source>
        <dbReference type="SAM" id="MobiDB-lite"/>
    </source>
</evidence>
<dbReference type="GO" id="GO:0070530">
    <property type="term" value="F:K63-linked polyubiquitin modification-dependent protein binding"/>
    <property type="evidence" value="ECO:0007669"/>
    <property type="project" value="TreeGrafter"/>
</dbReference>
<feature type="compositionally biased region" description="Low complexity" evidence="6">
    <location>
        <begin position="309"/>
        <end position="325"/>
    </location>
</feature>
<keyword evidence="5" id="KW-0175">Coiled coil</keyword>
<dbReference type="SMART" id="SM00666">
    <property type="entry name" value="PB1"/>
    <property type="match status" value="1"/>
</dbReference>
<keyword evidence="3" id="KW-0862">Zinc</keyword>
<dbReference type="CDD" id="cd02340">
    <property type="entry name" value="ZZ_NBR1_like"/>
    <property type="match status" value="1"/>
</dbReference>
<dbReference type="KEGG" id="tpal:117644572"/>
<feature type="compositionally biased region" description="Acidic residues" evidence="6">
    <location>
        <begin position="134"/>
        <end position="147"/>
    </location>
</feature>
<dbReference type="PANTHER" id="PTHR15090">
    <property type="entry name" value="SEQUESTOSOME 1-RELATED"/>
    <property type="match status" value="1"/>
</dbReference>
<reference evidence="10" key="1">
    <citation type="submission" date="2025-08" db="UniProtKB">
        <authorList>
            <consortium name="RefSeq"/>
        </authorList>
    </citation>
    <scope>IDENTIFICATION</scope>
    <source>
        <tissue evidence="10">Total insect</tissue>
    </source>
</reference>
<evidence type="ECO:0000259" key="7">
    <source>
        <dbReference type="PROSITE" id="PS50135"/>
    </source>
</evidence>
<dbReference type="InterPro" id="IPR052260">
    <property type="entry name" value="Autophagy_Rcpt_SigReg"/>
</dbReference>
<feature type="compositionally biased region" description="Basic and acidic residues" evidence="6">
    <location>
        <begin position="478"/>
        <end position="491"/>
    </location>
</feature>
<dbReference type="GO" id="GO:0005080">
    <property type="term" value="F:protein kinase C binding"/>
    <property type="evidence" value="ECO:0007669"/>
    <property type="project" value="TreeGrafter"/>
</dbReference>
<keyword evidence="9" id="KW-1185">Reference proteome</keyword>
<evidence type="ECO:0000256" key="4">
    <source>
        <dbReference type="PROSITE-ProRule" id="PRU00228"/>
    </source>
</evidence>
<feature type="compositionally biased region" description="Basic and acidic residues" evidence="6">
    <location>
        <begin position="278"/>
        <end position="293"/>
    </location>
</feature>
<evidence type="ECO:0000256" key="5">
    <source>
        <dbReference type="SAM" id="Coils"/>
    </source>
</evidence>
<keyword evidence="1" id="KW-0479">Metal-binding</keyword>
<dbReference type="Gene3D" id="3.10.20.90">
    <property type="entry name" value="Phosphatidylinositol 3-kinase Catalytic Subunit, Chain A, domain 1"/>
    <property type="match status" value="1"/>
</dbReference>
<feature type="region of interest" description="Disordered" evidence="6">
    <location>
        <begin position="132"/>
        <end position="160"/>
    </location>
</feature>
<dbReference type="GO" id="GO:0008270">
    <property type="term" value="F:zinc ion binding"/>
    <property type="evidence" value="ECO:0007669"/>
    <property type="project" value="UniProtKB-KW"/>
</dbReference>
<dbReference type="Gene3D" id="3.30.60.90">
    <property type="match status" value="1"/>
</dbReference>
<evidence type="ECO:0000256" key="3">
    <source>
        <dbReference type="ARBA" id="ARBA00022833"/>
    </source>
</evidence>
<evidence type="ECO:0000256" key="2">
    <source>
        <dbReference type="ARBA" id="ARBA00022771"/>
    </source>
</evidence>
<feature type="domain" description="PB1" evidence="8">
    <location>
        <begin position="16"/>
        <end position="105"/>
    </location>
</feature>
<dbReference type="FunFam" id="3.30.60.90:FF:000016">
    <property type="entry name" value="Refractory to sigma P"/>
    <property type="match status" value="1"/>
</dbReference>
<sequence length="582" mass="64087">MASSTPSTAGLNSSGSVSFKAYLSQKGSDKPVEVRRFGVEQNEVTSFDLLKKKLRLVFPNLNGQDFSVSWKDFENDEIIISSNDELLTFLTETSEQVRRLYLTVKNPISVCIQPTFEWKPIDVLLGNAMNSSAADDDSDDDDEEEDGVQFSSGCKRPWQSSLRSSNLKFHPNVYCDGCNKHVPGHRYKCLECEDYDLCHECESQNIHKEHVMLRIPLSMSHYPKLNNFAKGMRYMSDALRKIENRIKKQERRMHKMYDIPFADFSDLADMIPHSKRCKRDDKEKDKKRDDRKDKKDKREKRDRKEKECSSSASAGCSAEASASSRANTGCPFPSGILGSFLNPQTLGNLLSPQNLSTLQQLFQHMSPVPETLLQEVAQNLADVRLNDPAPTAPEAAQAGPSTPPTNPFSVHAKKAAAPEASSSGTQSQSPVAERPAMPLPQEAQAAASGSGSSSPKSGRSSRSSSAEADAEGWTVVDAHLKEAGGERDREQTSVYPKLPAKEPTPEQPAAAAAQVSPVAGRPAEPLPAEAMPATPILHRDQGVQECLRALAEMGFDPHQRMIVELAVEYKGNVNRVLNALMN</sequence>
<dbReference type="GO" id="GO:0016235">
    <property type="term" value="C:aggresome"/>
    <property type="evidence" value="ECO:0007669"/>
    <property type="project" value="TreeGrafter"/>
</dbReference>
<feature type="compositionally biased region" description="Low complexity" evidence="6">
    <location>
        <begin position="440"/>
        <end position="467"/>
    </location>
</feature>
<dbReference type="Pfam" id="PF00569">
    <property type="entry name" value="ZZ"/>
    <property type="match status" value="1"/>
</dbReference>
<dbReference type="InterPro" id="IPR000433">
    <property type="entry name" value="Znf_ZZ"/>
</dbReference>
<dbReference type="RefSeq" id="XP_034240029.1">
    <property type="nucleotide sequence ID" value="XM_034384138.1"/>
</dbReference>
<evidence type="ECO:0000256" key="1">
    <source>
        <dbReference type="ARBA" id="ARBA00022723"/>
    </source>
</evidence>
<dbReference type="Gene3D" id="1.10.8.10">
    <property type="entry name" value="DNA helicase RuvA subunit, C-terminal domain"/>
    <property type="match status" value="1"/>
</dbReference>
<dbReference type="InParanoid" id="A0A6P8ZM58"/>